<gene>
    <name evidence="8" type="ORF">A3C11_01360</name>
</gene>
<dbReference type="InterPro" id="IPR038570">
    <property type="entry name" value="HicA_sf"/>
</dbReference>
<keyword evidence="4" id="KW-0255">Endonuclease</keyword>
<evidence type="ECO:0000256" key="4">
    <source>
        <dbReference type="ARBA" id="ARBA00022759"/>
    </source>
</evidence>
<dbReference type="STRING" id="1802271.A3C11_01360"/>
<evidence type="ECO:0000256" key="2">
    <source>
        <dbReference type="ARBA" id="ARBA00022649"/>
    </source>
</evidence>
<sequence>MSKKLPGKKVIGILCREFGFSFISQKGSHTKLKKKLGGREITTIVPLHKELAHGTLSGALELAEVEIDDF</sequence>
<evidence type="ECO:0000256" key="1">
    <source>
        <dbReference type="ARBA" id="ARBA00006620"/>
    </source>
</evidence>
<dbReference type="AlphaFoldDB" id="A0A1G2KQL3"/>
<dbReference type="EMBL" id="MHQJ01000034">
    <property type="protein sequence ID" value="OHA00892.1"/>
    <property type="molecule type" value="Genomic_DNA"/>
</dbReference>
<dbReference type="GO" id="GO:0016787">
    <property type="term" value="F:hydrolase activity"/>
    <property type="evidence" value="ECO:0007669"/>
    <property type="project" value="UniProtKB-KW"/>
</dbReference>
<keyword evidence="5" id="KW-0378">Hydrolase</keyword>
<reference evidence="8 9" key="1">
    <citation type="journal article" date="2016" name="Nat. Commun.">
        <title>Thousands of microbial genomes shed light on interconnected biogeochemical processes in an aquifer system.</title>
        <authorList>
            <person name="Anantharaman K."/>
            <person name="Brown C.T."/>
            <person name="Hug L.A."/>
            <person name="Sharon I."/>
            <person name="Castelle C.J."/>
            <person name="Probst A.J."/>
            <person name="Thomas B.C."/>
            <person name="Singh A."/>
            <person name="Wilkins M.J."/>
            <person name="Karaoz U."/>
            <person name="Brodie E.L."/>
            <person name="Williams K.H."/>
            <person name="Hubbard S.S."/>
            <person name="Banfield J.F."/>
        </authorList>
    </citation>
    <scope>NUCLEOTIDE SEQUENCE [LARGE SCALE GENOMIC DNA]</scope>
</reference>
<dbReference type="SUPFAM" id="SSF54786">
    <property type="entry name" value="YcfA/nrd intein domain"/>
    <property type="match status" value="1"/>
</dbReference>
<dbReference type="Pfam" id="PF07927">
    <property type="entry name" value="HicA_toxin"/>
    <property type="match status" value="1"/>
</dbReference>
<evidence type="ECO:0000256" key="7">
    <source>
        <dbReference type="ARBA" id="ARBA00023016"/>
    </source>
</evidence>
<keyword evidence="2" id="KW-1277">Toxin-antitoxin system</keyword>
<evidence type="ECO:0000256" key="3">
    <source>
        <dbReference type="ARBA" id="ARBA00022722"/>
    </source>
</evidence>
<comment type="caution">
    <text evidence="8">The sequence shown here is derived from an EMBL/GenBank/DDBJ whole genome shotgun (WGS) entry which is preliminary data.</text>
</comment>
<comment type="similarity">
    <text evidence="1">Belongs to the HicA mRNA interferase family.</text>
</comment>
<keyword evidence="3" id="KW-0540">Nuclease</keyword>
<evidence type="ECO:0000256" key="5">
    <source>
        <dbReference type="ARBA" id="ARBA00022801"/>
    </source>
</evidence>
<name>A0A1G2KQL3_9BACT</name>
<proteinExistence type="inferred from homology"/>
<evidence type="ECO:0000313" key="9">
    <source>
        <dbReference type="Proteomes" id="UP000177362"/>
    </source>
</evidence>
<evidence type="ECO:0008006" key="10">
    <source>
        <dbReference type="Google" id="ProtNLM"/>
    </source>
</evidence>
<dbReference type="GO" id="GO:0004519">
    <property type="term" value="F:endonuclease activity"/>
    <property type="evidence" value="ECO:0007669"/>
    <property type="project" value="UniProtKB-KW"/>
</dbReference>
<accession>A0A1G2KQL3</accession>
<dbReference type="InterPro" id="IPR012933">
    <property type="entry name" value="HicA_mRNA_interferase"/>
</dbReference>
<evidence type="ECO:0000256" key="6">
    <source>
        <dbReference type="ARBA" id="ARBA00022884"/>
    </source>
</evidence>
<dbReference type="GO" id="GO:0003729">
    <property type="term" value="F:mRNA binding"/>
    <property type="evidence" value="ECO:0007669"/>
    <property type="project" value="InterPro"/>
</dbReference>
<keyword evidence="7" id="KW-0346">Stress response</keyword>
<dbReference type="Gene3D" id="3.30.920.30">
    <property type="entry name" value="Hypothetical protein"/>
    <property type="match status" value="1"/>
</dbReference>
<evidence type="ECO:0000313" key="8">
    <source>
        <dbReference type="EMBL" id="OHA00892.1"/>
    </source>
</evidence>
<dbReference type="Proteomes" id="UP000177362">
    <property type="component" value="Unassembled WGS sequence"/>
</dbReference>
<protein>
    <recommendedName>
        <fullName evidence="10">Addiction module toxin, HicA family</fullName>
    </recommendedName>
</protein>
<organism evidence="8 9">
    <name type="scientific">Candidatus Sungbacteria bacterium RIFCSPHIGHO2_02_FULL_49_12</name>
    <dbReference type="NCBI Taxonomy" id="1802271"/>
    <lineage>
        <taxon>Bacteria</taxon>
        <taxon>Candidatus Sungiibacteriota</taxon>
    </lineage>
</organism>
<keyword evidence="6" id="KW-0694">RNA-binding</keyword>